<keyword evidence="3" id="KW-1185">Reference proteome</keyword>
<reference evidence="2 3" key="1">
    <citation type="journal article" date="2019" name="Int. J. Syst. Evol. Microbiol.">
        <title>The Global Catalogue of Microorganisms (GCM) 10K type strain sequencing project: providing services to taxonomists for standard genome sequencing and annotation.</title>
        <authorList>
            <consortium name="The Broad Institute Genomics Platform"/>
            <consortium name="The Broad Institute Genome Sequencing Center for Infectious Disease"/>
            <person name="Wu L."/>
            <person name="Ma J."/>
        </authorList>
    </citation>
    <scope>NUCLEOTIDE SEQUENCE [LARGE SCALE GENOMIC DNA]</scope>
    <source>
        <strain evidence="2 3">JCM 11136</strain>
    </source>
</reference>
<proteinExistence type="predicted"/>
<dbReference type="InterPro" id="IPR045635">
    <property type="entry name" value="DUF6412"/>
</dbReference>
<name>A0ABN1R7S3_9ACTN</name>
<dbReference type="EMBL" id="BAAAHQ010000056">
    <property type="protein sequence ID" value="GAA0953131.1"/>
    <property type="molecule type" value="Genomic_DNA"/>
</dbReference>
<accession>A0ABN1R7S3</accession>
<evidence type="ECO:0000256" key="1">
    <source>
        <dbReference type="SAM" id="MobiDB-lite"/>
    </source>
</evidence>
<comment type="caution">
    <text evidence="2">The sequence shown here is derived from an EMBL/GenBank/DDBJ whole genome shotgun (WGS) entry which is preliminary data.</text>
</comment>
<feature type="region of interest" description="Disordered" evidence="1">
    <location>
        <begin position="52"/>
        <end position="76"/>
    </location>
</feature>
<organism evidence="2 3">
    <name type="scientific">Nonomuraea longicatena</name>
    <dbReference type="NCBI Taxonomy" id="83682"/>
    <lineage>
        <taxon>Bacteria</taxon>
        <taxon>Bacillati</taxon>
        <taxon>Actinomycetota</taxon>
        <taxon>Actinomycetes</taxon>
        <taxon>Streptosporangiales</taxon>
        <taxon>Streptosporangiaceae</taxon>
        <taxon>Nonomuraea</taxon>
    </lineage>
</organism>
<dbReference type="Proteomes" id="UP001501578">
    <property type="component" value="Unassembled WGS sequence"/>
</dbReference>
<gene>
    <name evidence="2" type="ORF">GCM10009560_75650</name>
</gene>
<sequence>MTILLDPAWLAVFATLATVGLLLLAAWAARLPPEQESGASAVPLRHALRATPIRQLDPDAAGRPRPRAPSASPASR</sequence>
<dbReference type="RefSeq" id="WP_343955141.1">
    <property type="nucleotide sequence ID" value="NZ_BAAAHQ010000056.1"/>
</dbReference>
<protein>
    <submittedName>
        <fullName evidence="2">Uncharacterized protein</fullName>
    </submittedName>
</protein>
<evidence type="ECO:0000313" key="2">
    <source>
        <dbReference type="EMBL" id="GAA0953131.1"/>
    </source>
</evidence>
<evidence type="ECO:0000313" key="3">
    <source>
        <dbReference type="Proteomes" id="UP001501578"/>
    </source>
</evidence>
<dbReference type="Pfam" id="PF19950">
    <property type="entry name" value="DUF6412"/>
    <property type="match status" value="1"/>
</dbReference>